<dbReference type="EMBL" id="LCBQ01000034">
    <property type="protein sequence ID" value="KKS12744.1"/>
    <property type="molecule type" value="Genomic_DNA"/>
</dbReference>
<organism evidence="2 3">
    <name type="scientific">Candidatus Yanofskybacteria bacterium GW2011_GWA1_41_6</name>
    <dbReference type="NCBI Taxonomy" id="1619020"/>
    <lineage>
        <taxon>Bacteria</taxon>
        <taxon>Candidatus Yanofskyibacteriota</taxon>
    </lineage>
</organism>
<dbReference type="AlphaFoldDB" id="A0A0G0WIK4"/>
<proteinExistence type="predicted"/>
<gene>
    <name evidence="2" type="ORF">UU70_C0034G0001</name>
</gene>
<reference evidence="2 3" key="1">
    <citation type="journal article" date="2015" name="Nature">
        <title>rRNA introns, odd ribosomes, and small enigmatic genomes across a large radiation of phyla.</title>
        <authorList>
            <person name="Brown C.T."/>
            <person name="Hug L.A."/>
            <person name="Thomas B.C."/>
            <person name="Sharon I."/>
            <person name="Castelle C.J."/>
            <person name="Singh A."/>
            <person name="Wilkins M.J."/>
            <person name="Williams K.H."/>
            <person name="Banfield J.F."/>
        </authorList>
    </citation>
    <scope>NUCLEOTIDE SEQUENCE [LARGE SCALE GENOMIC DNA]</scope>
</reference>
<evidence type="ECO:0000313" key="3">
    <source>
        <dbReference type="Proteomes" id="UP000034380"/>
    </source>
</evidence>
<feature type="transmembrane region" description="Helical" evidence="1">
    <location>
        <begin position="30"/>
        <end position="51"/>
    </location>
</feature>
<protein>
    <recommendedName>
        <fullName evidence="4">DUF11 domain-containing protein</fullName>
    </recommendedName>
</protein>
<keyword evidence="1" id="KW-1133">Transmembrane helix</keyword>
<evidence type="ECO:0008006" key="4">
    <source>
        <dbReference type="Google" id="ProtNLM"/>
    </source>
</evidence>
<comment type="caution">
    <text evidence="2">The sequence shown here is derived from an EMBL/GenBank/DDBJ whole genome shotgun (WGS) entry which is preliminary data.</text>
</comment>
<evidence type="ECO:0000313" key="2">
    <source>
        <dbReference type="EMBL" id="KKS12744.1"/>
    </source>
</evidence>
<keyword evidence="1" id="KW-0812">Transmembrane</keyword>
<keyword evidence="1" id="KW-0472">Membrane</keyword>
<sequence length="597" mass="63596">MSDLPTFTQTPLYSVPPAMPKPTSHMSRRALFWSTITAVVLGIISVLLFLYGGSSFTESGVVLTIDGPTQASVGDEIVYKVNYQNKTKTTLRNVKLSFNYPQSSAIVKDGQIVTSNGNVQVVDEPDLEPGASKDEEFHSFLVGDKGNIKVAFAKLTFDAGDLKSKFEKSAQLSTTISDVPVALTLVGPPTSVSGQAVTYILDYRNQSGDDISDLQFVLTYPDGFKVTKVSPNATAGNTVWSLPIVKKDSGSRITIQGTLTGRQGESKAVNVTLQRNINGTYVDYEKTTVTTVISTPLLNINTTVNGSANYISHGGDILLYSIKYTNASNLTFSGLNLTVKLAGSMYDLSSLDTRGGFYDSSTGTINWNSTVVPDFNSLAPRATGTVVFSVKLKQTSGSGSGNTLVHATIALETENVPDTIDINKISVVDDIITKITSQPTFSQKMYYNDASFGSSGPMPPQVGKSTTFTIHWLVTNPGNALSNTKIVGTLPQGVTWKNVVSVGSGQTQPTFNKSNSQIVWNIGTLPYGIGTGGTLAYELIFQVAINPSSTQAGAFAPVLTNATFSGVDSFTQQNIVVNSSDLNTNSTVDRPGDGTIQ</sequence>
<dbReference type="Proteomes" id="UP000034380">
    <property type="component" value="Unassembled WGS sequence"/>
</dbReference>
<evidence type="ECO:0000256" key="1">
    <source>
        <dbReference type="SAM" id="Phobius"/>
    </source>
</evidence>
<name>A0A0G0WIK4_9BACT</name>
<accession>A0A0G0WIK4</accession>